<accession>A0AAD7J0P2</accession>
<evidence type="ECO:0000313" key="2">
    <source>
        <dbReference type="EMBL" id="KAJ7754402.1"/>
    </source>
</evidence>
<sequence length="158" mass="17748">MCVSFLSFCLVALRPCSFVSFFSPTYRGATYPCPSFVSTPPSSLSPSFLTLPRSLPTARPTRPWCHVTSAPSRPNPSNHSVISLRFSVEFPLCHYRCRYRTSVHPRFPLPISLFVIAFTSPHPCPPVPFRLIFFPLPPLCRVSSYLPVLPSPRILVSH</sequence>
<organism evidence="2 3">
    <name type="scientific">Mycena maculata</name>
    <dbReference type="NCBI Taxonomy" id="230809"/>
    <lineage>
        <taxon>Eukaryota</taxon>
        <taxon>Fungi</taxon>
        <taxon>Dikarya</taxon>
        <taxon>Basidiomycota</taxon>
        <taxon>Agaricomycotina</taxon>
        <taxon>Agaricomycetes</taxon>
        <taxon>Agaricomycetidae</taxon>
        <taxon>Agaricales</taxon>
        <taxon>Marasmiineae</taxon>
        <taxon>Mycenaceae</taxon>
        <taxon>Mycena</taxon>
    </lineage>
</organism>
<feature type="signal peptide" evidence="1">
    <location>
        <begin position="1"/>
        <end position="21"/>
    </location>
</feature>
<evidence type="ECO:0008006" key="4">
    <source>
        <dbReference type="Google" id="ProtNLM"/>
    </source>
</evidence>
<dbReference type="AlphaFoldDB" id="A0AAD7J0P2"/>
<gene>
    <name evidence="2" type="ORF">DFH07DRAFT_823195</name>
</gene>
<protein>
    <recommendedName>
        <fullName evidence="4">Secreted protein</fullName>
    </recommendedName>
</protein>
<evidence type="ECO:0000313" key="3">
    <source>
        <dbReference type="Proteomes" id="UP001215280"/>
    </source>
</evidence>
<keyword evidence="3" id="KW-1185">Reference proteome</keyword>
<name>A0AAD7J0P2_9AGAR</name>
<keyword evidence="1" id="KW-0732">Signal</keyword>
<feature type="chain" id="PRO_5041899884" description="Secreted protein" evidence="1">
    <location>
        <begin position="22"/>
        <end position="158"/>
    </location>
</feature>
<reference evidence="2" key="1">
    <citation type="submission" date="2023-03" db="EMBL/GenBank/DDBJ databases">
        <title>Massive genome expansion in bonnet fungi (Mycena s.s.) driven by repeated elements and novel gene families across ecological guilds.</title>
        <authorList>
            <consortium name="Lawrence Berkeley National Laboratory"/>
            <person name="Harder C.B."/>
            <person name="Miyauchi S."/>
            <person name="Viragh M."/>
            <person name="Kuo A."/>
            <person name="Thoen E."/>
            <person name="Andreopoulos B."/>
            <person name="Lu D."/>
            <person name="Skrede I."/>
            <person name="Drula E."/>
            <person name="Henrissat B."/>
            <person name="Morin E."/>
            <person name="Kohler A."/>
            <person name="Barry K."/>
            <person name="LaButti K."/>
            <person name="Morin E."/>
            <person name="Salamov A."/>
            <person name="Lipzen A."/>
            <person name="Mereny Z."/>
            <person name="Hegedus B."/>
            <person name="Baldrian P."/>
            <person name="Stursova M."/>
            <person name="Weitz H."/>
            <person name="Taylor A."/>
            <person name="Grigoriev I.V."/>
            <person name="Nagy L.G."/>
            <person name="Martin F."/>
            <person name="Kauserud H."/>
        </authorList>
    </citation>
    <scope>NUCLEOTIDE SEQUENCE</scope>
    <source>
        <strain evidence="2">CBHHK188m</strain>
    </source>
</reference>
<comment type="caution">
    <text evidence="2">The sequence shown here is derived from an EMBL/GenBank/DDBJ whole genome shotgun (WGS) entry which is preliminary data.</text>
</comment>
<evidence type="ECO:0000256" key="1">
    <source>
        <dbReference type="SAM" id="SignalP"/>
    </source>
</evidence>
<proteinExistence type="predicted"/>
<dbReference type="EMBL" id="JARJLG010000067">
    <property type="protein sequence ID" value="KAJ7754402.1"/>
    <property type="molecule type" value="Genomic_DNA"/>
</dbReference>
<dbReference type="Proteomes" id="UP001215280">
    <property type="component" value="Unassembled WGS sequence"/>
</dbReference>